<evidence type="ECO:0000313" key="2">
    <source>
        <dbReference type="EMBL" id="EFI27319.1"/>
    </source>
</evidence>
<proteinExistence type="predicted"/>
<feature type="transmembrane region" description="Helical" evidence="1">
    <location>
        <begin position="139"/>
        <end position="159"/>
    </location>
</feature>
<dbReference type="EMBL" id="AACS02000007">
    <property type="protein sequence ID" value="EFI27319.1"/>
    <property type="molecule type" value="Genomic_DNA"/>
</dbReference>
<gene>
    <name evidence="2" type="ORF">CC1G_14791</name>
</gene>
<sequence>MASNAAELSSNVIATKYAYVAAATLLFWDIGLTFDEEACIPDCLCASSGMTSCLADRKGVEGQKDVRDDTLLLPQFIWDPSDTVAIVNMTACFLIILPHLTFLIRSVLLIAVFLLTAWKSYETYKIARNTRSLKLVTILFRDGFIYYIGMLRLLCHLYNIVETFWIRGTLVIICVSLINFMIWIFDPFASYLAVGTSPSQVDEIFAGNDLFQTAIEYSGHARASGCDLPGHWSNRRIHVVDNIAIVYTTV</sequence>
<dbReference type="InParanoid" id="D6RNH2"/>
<keyword evidence="3" id="KW-1185">Reference proteome</keyword>
<accession>D6RNH2</accession>
<organism evidence="2 3">
    <name type="scientific">Coprinopsis cinerea (strain Okayama-7 / 130 / ATCC MYA-4618 / FGSC 9003)</name>
    <name type="common">Inky cap fungus</name>
    <name type="synonym">Hormographiella aspergillata</name>
    <dbReference type="NCBI Taxonomy" id="240176"/>
    <lineage>
        <taxon>Eukaryota</taxon>
        <taxon>Fungi</taxon>
        <taxon>Dikarya</taxon>
        <taxon>Basidiomycota</taxon>
        <taxon>Agaricomycotina</taxon>
        <taxon>Agaricomycetes</taxon>
        <taxon>Agaricomycetidae</taxon>
        <taxon>Agaricales</taxon>
        <taxon>Agaricineae</taxon>
        <taxon>Psathyrellaceae</taxon>
        <taxon>Coprinopsis</taxon>
    </lineage>
</organism>
<evidence type="ECO:0000256" key="1">
    <source>
        <dbReference type="SAM" id="Phobius"/>
    </source>
</evidence>
<keyword evidence="1" id="KW-0812">Transmembrane</keyword>
<dbReference type="HOGENOM" id="CLU_1111336_0_0_1"/>
<dbReference type="OrthoDB" id="3354157at2759"/>
<evidence type="ECO:0000313" key="3">
    <source>
        <dbReference type="Proteomes" id="UP000001861"/>
    </source>
</evidence>
<dbReference type="GeneID" id="9378598"/>
<dbReference type="KEGG" id="cci:CC1G_14791"/>
<keyword evidence="1" id="KW-0472">Membrane</keyword>
<protein>
    <submittedName>
        <fullName evidence="2">Uncharacterized protein</fullName>
    </submittedName>
</protein>
<feature type="transmembrane region" description="Helical" evidence="1">
    <location>
        <begin position="165"/>
        <end position="185"/>
    </location>
</feature>
<reference evidence="2 3" key="1">
    <citation type="journal article" date="2010" name="Proc. Natl. Acad. Sci. U.S.A.">
        <title>Insights into evolution of multicellular fungi from the assembled chromosomes of the mushroom Coprinopsis cinerea (Coprinus cinereus).</title>
        <authorList>
            <person name="Stajich J.E."/>
            <person name="Wilke S.K."/>
            <person name="Ahren D."/>
            <person name="Au C.H."/>
            <person name="Birren B.W."/>
            <person name="Borodovsky M."/>
            <person name="Burns C."/>
            <person name="Canback B."/>
            <person name="Casselton L.A."/>
            <person name="Cheng C.K."/>
            <person name="Deng J."/>
            <person name="Dietrich F.S."/>
            <person name="Fargo D.C."/>
            <person name="Farman M.L."/>
            <person name="Gathman A.C."/>
            <person name="Goldberg J."/>
            <person name="Guigo R."/>
            <person name="Hoegger P.J."/>
            <person name="Hooker J.B."/>
            <person name="Huggins A."/>
            <person name="James T.Y."/>
            <person name="Kamada T."/>
            <person name="Kilaru S."/>
            <person name="Kodira C."/>
            <person name="Kues U."/>
            <person name="Kupfer D."/>
            <person name="Kwan H.S."/>
            <person name="Lomsadze A."/>
            <person name="Li W."/>
            <person name="Lilly W.W."/>
            <person name="Ma L.J."/>
            <person name="Mackey A.J."/>
            <person name="Manning G."/>
            <person name="Martin F."/>
            <person name="Muraguchi H."/>
            <person name="Natvig D.O."/>
            <person name="Palmerini H."/>
            <person name="Ramesh M.A."/>
            <person name="Rehmeyer C.J."/>
            <person name="Roe B.A."/>
            <person name="Shenoy N."/>
            <person name="Stanke M."/>
            <person name="Ter-Hovhannisyan V."/>
            <person name="Tunlid A."/>
            <person name="Velagapudi R."/>
            <person name="Vision T.J."/>
            <person name="Zeng Q."/>
            <person name="Zolan M.E."/>
            <person name="Pukkila P.J."/>
        </authorList>
    </citation>
    <scope>NUCLEOTIDE SEQUENCE [LARGE SCALE GENOMIC DNA]</scope>
    <source>
        <strain evidence="3">Okayama-7 / 130 / ATCC MYA-4618 / FGSC 9003</strain>
    </source>
</reference>
<dbReference type="RefSeq" id="XP_002910813.1">
    <property type="nucleotide sequence ID" value="XM_002910767.1"/>
</dbReference>
<name>D6RNH2_COPC7</name>
<dbReference type="Proteomes" id="UP000001861">
    <property type="component" value="Unassembled WGS sequence"/>
</dbReference>
<keyword evidence="1" id="KW-1133">Transmembrane helix</keyword>
<feature type="transmembrane region" description="Helical" evidence="1">
    <location>
        <begin position="85"/>
        <end position="118"/>
    </location>
</feature>
<dbReference type="AlphaFoldDB" id="D6RNH2"/>
<comment type="caution">
    <text evidence="2">The sequence shown here is derived from an EMBL/GenBank/DDBJ whole genome shotgun (WGS) entry which is preliminary data.</text>
</comment>
<dbReference type="VEuPathDB" id="FungiDB:CC1G_14791"/>